<dbReference type="EMBL" id="WMLF01000008">
    <property type="protein sequence ID" value="MBB1242207.1"/>
    <property type="molecule type" value="Genomic_DNA"/>
</dbReference>
<evidence type="ECO:0000256" key="3">
    <source>
        <dbReference type="ARBA" id="ARBA00023194"/>
    </source>
</evidence>
<dbReference type="PROSITE" id="PS50075">
    <property type="entry name" value="CARRIER"/>
    <property type="match status" value="1"/>
</dbReference>
<evidence type="ECO:0000256" key="2">
    <source>
        <dbReference type="ARBA" id="ARBA00022553"/>
    </source>
</evidence>
<dbReference type="InterPro" id="IPR001227">
    <property type="entry name" value="Ac_transferase_dom_sf"/>
</dbReference>
<dbReference type="Pfam" id="PF00698">
    <property type="entry name" value="Acyl_transf_1"/>
    <property type="match status" value="1"/>
</dbReference>
<dbReference type="Pfam" id="PF00550">
    <property type="entry name" value="PP-binding"/>
    <property type="match status" value="1"/>
</dbReference>
<keyword evidence="3" id="KW-0045">Antibiotic biosynthesis</keyword>
<evidence type="ECO:0000256" key="4">
    <source>
        <dbReference type="SAM" id="MobiDB-lite"/>
    </source>
</evidence>
<feature type="domain" description="Carrier" evidence="5">
    <location>
        <begin position="7"/>
        <end position="82"/>
    </location>
</feature>
<dbReference type="Gene3D" id="3.40.366.10">
    <property type="entry name" value="Malonyl-Coenzyme A Acyl Carrier Protein, domain 2"/>
    <property type="match status" value="1"/>
</dbReference>
<dbReference type="Proteomes" id="UP000766698">
    <property type="component" value="Unassembled WGS sequence"/>
</dbReference>
<evidence type="ECO:0000256" key="1">
    <source>
        <dbReference type="ARBA" id="ARBA00022450"/>
    </source>
</evidence>
<feature type="region of interest" description="Disordered" evidence="4">
    <location>
        <begin position="82"/>
        <end position="102"/>
    </location>
</feature>
<dbReference type="SUPFAM" id="SSF55048">
    <property type="entry name" value="Probable ACP-binding domain of malonyl-CoA ACP transacylase"/>
    <property type="match status" value="1"/>
</dbReference>
<keyword evidence="1" id="KW-0596">Phosphopantetheine</keyword>
<dbReference type="InterPro" id="IPR016036">
    <property type="entry name" value="Malonyl_transacylase_ACP-bd"/>
</dbReference>
<evidence type="ECO:0000313" key="7">
    <source>
        <dbReference type="Proteomes" id="UP000766698"/>
    </source>
</evidence>
<name>A0ABR6EAV0_9ACTN</name>
<dbReference type="InterPro" id="IPR036736">
    <property type="entry name" value="ACP-like_sf"/>
</dbReference>
<evidence type="ECO:0000313" key="6">
    <source>
        <dbReference type="EMBL" id="MBB1242207.1"/>
    </source>
</evidence>
<dbReference type="InterPro" id="IPR016035">
    <property type="entry name" value="Acyl_Trfase/lysoPLipase"/>
</dbReference>
<dbReference type="SUPFAM" id="SSF52151">
    <property type="entry name" value="FabD/lysophospholipase-like"/>
    <property type="match status" value="1"/>
</dbReference>
<protein>
    <submittedName>
        <fullName evidence="6">Acyltransferase domain-containing protein</fullName>
    </submittedName>
</protein>
<accession>A0ABR6EAV0</accession>
<dbReference type="RefSeq" id="WP_182853637.1">
    <property type="nucleotide sequence ID" value="NZ_WMLF01000008.1"/>
</dbReference>
<sequence>MPAPPPDHRAAVHREWLLDWLARHLGRSAAEDEPLYECELDSVAALSLCGDVEQEFGPLLEPGDVWSCRTVRDLAALMCDRDERRGGPRPPQAAFFFSGQGGGRPRTTRNLYRHSHGYRRHLHAVDDVLSPLVGASVVAAVAGDRTGSTGSAGTALDQAASFAVGYALARTLEESGVAPVAVLGHGLGEIAAAAFAGALTLPDASRLVALRGALTERLVPAGHGGMTATCVSGRDTATLLEGEPEVTVAVLNASRSTVLAGPVEALERVEGRLSRRGSRHRRLPVRYAFQSPLLAPVADELRSAVEPLPALRPRLPFYSTVRGRLHDEPPTTAYWAEQLVSPVLFADAVRALLVQRRPTHVVELGPGTVLTPYVRGLGGPVCVAACRGPRSNAVDLAGVVAALDAGPLSEQLAGA</sequence>
<organism evidence="6 7">
    <name type="scientific">Streptomyces durbertensis</name>
    <dbReference type="NCBI Taxonomy" id="2448886"/>
    <lineage>
        <taxon>Bacteria</taxon>
        <taxon>Bacillati</taxon>
        <taxon>Actinomycetota</taxon>
        <taxon>Actinomycetes</taxon>
        <taxon>Kitasatosporales</taxon>
        <taxon>Streptomycetaceae</taxon>
        <taxon>Streptomyces</taxon>
    </lineage>
</organism>
<dbReference type="SUPFAM" id="SSF47336">
    <property type="entry name" value="ACP-like"/>
    <property type="match status" value="1"/>
</dbReference>
<keyword evidence="7" id="KW-1185">Reference proteome</keyword>
<dbReference type="PANTHER" id="PTHR43775:SF37">
    <property type="entry name" value="SI:DKEY-61P9.11"/>
    <property type="match status" value="1"/>
</dbReference>
<dbReference type="Gene3D" id="1.10.1200.10">
    <property type="entry name" value="ACP-like"/>
    <property type="match status" value="1"/>
</dbReference>
<dbReference type="SMART" id="SM00827">
    <property type="entry name" value="PKS_AT"/>
    <property type="match status" value="1"/>
</dbReference>
<proteinExistence type="predicted"/>
<dbReference type="InterPro" id="IPR009081">
    <property type="entry name" value="PP-bd_ACP"/>
</dbReference>
<dbReference type="InterPro" id="IPR014043">
    <property type="entry name" value="Acyl_transferase_dom"/>
</dbReference>
<keyword evidence="2" id="KW-0597">Phosphoprotein</keyword>
<dbReference type="InterPro" id="IPR050091">
    <property type="entry name" value="PKS_NRPS_Biosynth_Enz"/>
</dbReference>
<gene>
    <name evidence="6" type="ORF">GL263_01230</name>
</gene>
<keyword evidence="6" id="KW-0012">Acyltransferase</keyword>
<dbReference type="PANTHER" id="PTHR43775">
    <property type="entry name" value="FATTY ACID SYNTHASE"/>
    <property type="match status" value="1"/>
</dbReference>
<reference evidence="7" key="1">
    <citation type="journal article" date="2020" name="Syst. Appl. Microbiol.">
        <title>Streptomyces alkaliterrae sp. nov., isolated from an alkaline soil, and emended descriptions of Streptomyces alkaliphilus, Streptomyces calidiresistens and Streptomyces durbertensis.</title>
        <authorList>
            <person name="Swiecimska M."/>
            <person name="Golinska P."/>
            <person name="Nouioui I."/>
            <person name="Wypij M."/>
            <person name="Rai M."/>
            <person name="Sangal V."/>
            <person name="Goodfellow M."/>
        </authorList>
    </citation>
    <scope>NUCLEOTIDE SEQUENCE [LARGE SCALE GENOMIC DNA]</scope>
    <source>
        <strain evidence="7">DSM 104538</strain>
    </source>
</reference>
<evidence type="ECO:0000259" key="5">
    <source>
        <dbReference type="PROSITE" id="PS50075"/>
    </source>
</evidence>
<keyword evidence="6" id="KW-0808">Transferase</keyword>
<dbReference type="GO" id="GO:0016746">
    <property type="term" value="F:acyltransferase activity"/>
    <property type="evidence" value="ECO:0007669"/>
    <property type="project" value="UniProtKB-KW"/>
</dbReference>
<comment type="caution">
    <text evidence="6">The sequence shown here is derived from an EMBL/GenBank/DDBJ whole genome shotgun (WGS) entry which is preliminary data.</text>
</comment>